<organism evidence="1 2">
    <name type="scientific">Pseudozyma antarctica</name>
    <name type="common">Yeast</name>
    <name type="synonym">Candida antarctica</name>
    <dbReference type="NCBI Taxonomy" id="84753"/>
    <lineage>
        <taxon>Eukaryota</taxon>
        <taxon>Fungi</taxon>
        <taxon>Dikarya</taxon>
        <taxon>Basidiomycota</taxon>
        <taxon>Ustilaginomycotina</taxon>
        <taxon>Ustilaginomycetes</taxon>
        <taxon>Ustilaginales</taxon>
        <taxon>Ustilaginaceae</taxon>
        <taxon>Moesziomyces</taxon>
    </lineage>
</organism>
<evidence type="ECO:0000313" key="1">
    <source>
        <dbReference type="EMBL" id="GAK67294.1"/>
    </source>
</evidence>
<reference evidence="2" key="1">
    <citation type="journal article" date="2014" name="Genome Announc.">
        <title>Draft Genome Sequence of the Yeast Pseudozyma antarctica Type Strain JCM10317, a Producer of the Glycolipid Biosurfactants, Mannosylerythritol Lipids.</title>
        <authorList>
            <person name="Saika A."/>
            <person name="Koike H."/>
            <person name="Hori T."/>
            <person name="Fukuoka T."/>
            <person name="Sato S."/>
            <person name="Habe H."/>
            <person name="Kitamoto D."/>
            <person name="Morita T."/>
        </authorList>
    </citation>
    <scope>NUCLEOTIDE SEQUENCE [LARGE SCALE GENOMIC DNA]</scope>
    <source>
        <strain evidence="2">JCM 10317</strain>
    </source>
</reference>
<dbReference type="Proteomes" id="UP000053758">
    <property type="component" value="Unassembled WGS sequence"/>
</dbReference>
<dbReference type="AlphaFoldDB" id="A0A081CKU8"/>
<evidence type="ECO:0000313" key="2">
    <source>
        <dbReference type="Proteomes" id="UP000053758"/>
    </source>
</evidence>
<name>A0A081CKU8_PSEA2</name>
<dbReference type="EMBL" id="DF830084">
    <property type="protein sequence ID" value="GAK67294.1"/>
    <property type="molecule type" value="Genomic_DNA"/>
</dbReference>
<dbReference type="GeneID" id="26306273"/>
<dbReference type="RefSeq" id="XP_014654581.1">
    <property type="nucleotide sequence ID" value="XM_014799095.1"/>
</dbReference>
<gene>
    <name evidence="1" type="ORF">PAN0_017c5521</name>
</gene>
<dbReference type="HOGENOM" id="CLU_1267612_0_0_1"/>
<keyword evidence="2" id="KW-1185">Reference proteome</keyword>
<dbReference type="OrthoDB" id="2545620at2759"/>
<proteinExistence type="predicted"/>
<protein>
    <submittedName>
        <fullName evidence="1">Uncharacterized protein</fullName>
    </submittedName>
</protein>
<accession>A0A081CKU8</accession>
<sequence length="225" mass="26113">MMPSMVNLIALTLDAAMRIVYESDPIRLEIPERLAMNMHHLAYLEGNPEQPYGIHLQLESQAFYRMMIQQYYEYKLGPVNKALKEGKRQILLLPMIQGRLPDHLYDIEAAYRTYDQLVSDFWQRHALLFFEGLYKRKPVNPNEANRFKDLQSTFSQLPSDRKSVFANTIRRKDQTYDHHFDAVALSFKPNALDQMQRVQNGDTDFERKISNAHASTSGSGASSPR</sequence>